<dbReference type="EMBL" id="SJTH01000060">
    <property type="protein sequence ID" value="TCJ01507.1"/>
    <property type="molecule type" value="Genomic_DNA"/>
</dbReference>
<protein>
    <submittedName>
        <fullName evidence="1">Uncharacterized protein</fullName>
    </submittedName>
</protein>
<name>A0A4R1AP44_9BACI</name>
<evidence type="ECO:0000313" key="2">
    <source>
        <dbReference type="Proteomes" id="UP000293846"/>
    </source>
</evidence>
<evidence type="ECO:0000313" key="1">
    <source>
        <dbReference type="EMBL" id="TCJ01507.1"/>
    </source>
</evidence>
<dbReference type="AlphaFoldDB" id="A0A4R1AP44"/>
<dbReference type="RefSeq" id="WP_131238743.1">
    <property type="nucleotide sequence ID" value="NZ_SJTH01000060.1"/>
</dbReference>
<keyword evidence="2" id="KW-1185">Reference proteome</keyword>
<comment type="caution">
    <text evidence="1">The sequence shown here is derived from an EMBL/GenBank/DDBJ whole genome shotgun (WGS) entry which is preliminary data.</text>
</comment>
<organism evidence="1 2">
    <name type="scientific">Cytobacillus praedii</name>
    <dbReference type="NCBI Taxonomy" id="1742358"/>
    <lineage>
        <taxon>Bacteria</taxon>
        <taxon>Bacillati</taxon>
        <taxon>Bacillota</taxon>
        <taxon>Bacilli</taxon>
        <taxon>Bacillales</taxon>
        <taxon>Bacillaceae</taxon>
        <taxon>Cytobacillus</taxon>
    </lineage>
</organism>
<gene>
    <name evidence="1" type="ORF">E0Y62_23820</name>
</gene>
<proteinExistence type="predicted"/>
<dbReference type="Proteomes" id="UP000293846">
    <property type="component" value="Unassembled WGS sequence"/>
</dbReference>
<reference evidence="1 2" key="1">
    <citation type="submission" date="2019-03" db="EMBL/GenBank/DDBJ databases">
        <authorList>
            <person name="Jensen L."/>
            <person name="Storgaard J."/>
            <person name="Sulaj E."/>
            <person name="Schramm A."/>
            <person name="Marshall I.P.G."/>
        </authorList>
    </citation>
    <scope>NUCLEOTIDE SEQUENCE [LARGE SCALE GENOMIC DNA]</scope>
    <source>
        <strain evidence="1 2">2017H2G3</strain>
    </source>
</reference>
<accession>A0A4R1AP44</accession>
<sequence length="205" mass="24423">MRIEELKRQAEEKEKVDNSIELLRNKLKTKFKEFQLTSNKLTDLIAEKMRLRKEILLGEFNIYFEKNGFNVTKISDTAYEATYKSVMVSIWDQRPNDFDSESEFYLDIDDKLHTILIRASEKSSNRLYWKHNLSYRGKNIHFKNADDIFDSIAEPDEVEDFIKKIEGNTEWYTGTIQDFDKIKFVYAIEGFSLEYMLFVDLFEAI</sequence>